<keyword evidence="4 5" id="KW-0472">Membrane</keyword>
<dbReference type="InterPro" id="IPR019533">
    <property type="entry name" value="Peptidase_S26"/>
</dbReference>
<dbReference type="NCBIfam" id="TIGR02228">
    <property type="entry name" value="sigpep_I_arch"/>
    <property type="match status" value="1"/>
</dbReference>
<dbReference type="InterPro" id="IPR001733">
    <property type="entry name" value="Peptidase_S26B"/>
</dbReference>
<name>X0WTI2_9ZZZZ</name>
<protein>
    <recommendedName>
        <fullName evidence="7">Peptidase S26 domain-containing protein</fullName>
    </recommendedName>
</protein>
<dbReference type="CDD" id="cd06530">
    <property type="entry name" value="S26_SPase_I"/>
    <property type="match status" value="1"/>
</dbReference>
<evidence type="ECO:0000256" key="5">
    <source>
        <dbReference type="SAM" id="Phobius"/>
    </source>
</evidence>
<keyword evidence="2 5" id="KW-0812">Transmembrane</keyword>
<evidence type="ECO:0000313" key="6">
    <source>
        <dbReference type="EMBL" id="GAG27818.1"/>
    </source>
</evidence>
<evidence type="ECO:0000256" key="2">
    <source>
        <dbReference type="ARBA" id="ARBA00022692"/>
    </source>
</evidence>
<evidence type="ECO:0008006" key="7">
    <source>
        <dbReference type="Google" id="ProtNLM"/>
    </source>
</evidence>
<keyword evidence="3 5" id="KW-1133">Transmembrane helix</keyword>
<gene>
    <name evidence="6" type="ORF">S01H1_50316</name>
</gene>
<comment type="caution">
    <text evidence="6">The sequence shown here is derived from an EMBL/GenBank/DDBJ whole genome shotgun (WGS) entry which is preliminary data.</text>
</comment>
<dbReference type="InterPro" id="IPR036286">
    <property type="entry name" value="LexA/Signal_pep-like_sf"/>
</dbReference>
<feature type="transmembrane region" description="Helical" evidence="5">
    <location>
        <begin position="6"/>
        <end position="24"/>
    </location>
</feature>
<dbReference type="AlphaFoldDB" id="X0WTI2"/>
<dbReference type="GO" id="GO:0016020">
    <property type="term" value="C:membrane"/>
    <property type="evidence" value="ECO:0007669"/>
    <property type="project" value="UniProtKB-SubCell"/>
</dbReference>
<dbReference type="EMBL" id="BARS01032415">
    <property type="protein sequence ID" value="GAG27818.1"/>
    <property type="molecule type" value="Genomic_DNA"/>
</dbReference>
<evidence type="ECO:0000256" key="4">
    <source>
        <dbReference type="ARBA" id="ARBA00023136"/>
    </source>
</evidence>
<evidence type="ECO:0000256" key="1">
    <source>
        <dbReference type="ARBA" id="ARBA00004370"/>
    </source>
</evidence>
<dbReference type="SUPFAM" id="SSF51306">
    <property type="entry name" value="LexA/Signal peptidase"/>
    <property type="match status" value="1"/>
</dbReference>
<reference evidence="6" key="1">
    <citation type="journal article" date="2014" name="Front. Microbiol.">
        <title>High frequency of phylogenetically diverse reductive dehalogenase-homologous genes in deep subseafloor sedimentary metagenomes.</title>
        <authorList>
            <person name="Kawai M."/>
            <person name="Futagami T."/>
            <person name="Toyoda A."/>
            <person name="Takaki Y."/>
            <person name="Nishi S."/>
            <person name="Hori S."/>
            <person name="Arai W."/>
            <person name="Tsubouchi T."/>
            <person name="Morono Y."/>
            <person name="Uchiyama I."/>
            <person name="Ito T."/>
            <person name="Fujiyama A."/>
            <person name="Inagaki F."/>
            <person name="Takami H."/>
        </authorList>
    </citation>
    <scope>NUCLEOTIDE SEQUENCE</scope>
    <source>
        <strain evidence="6">Expedition CK06-06</strain>
    </source>
</reference>
<comment type="subcellular location">
    <subcellularLocation>
        <location evidence="1">Membrane</location>
    </subcellularLocation>
</comment>
<feature type="transmembrane region" description="Helical" evidence="5">
    <location>
        <begin position="130"/>
        <end position="148"/>
    </location>
</feature>
<dbReference type="GO" id="GO:0004252">
    <property type="term" value="F:serine-type endopeptidase activity"/>
    <property type="evidence" value="ECO:0007669"/>
    <property type="project" value="InterPro"/>
</dbReference>
<organism evidence="6">
    <name type="scientific">marine sediment metagenome</name>
    <dbReference type="NCBI Taxonomy" id="412755"/>
    <lineage>
        <taxon>unclassified sequences</taxon>
        <taxon>metagenomes</taxon>
        <taxon>ecological metagenomes</taxon>
    </lineage>
</organism>
<dbReference type="GO" id="GO:0006465">
    <property type="term" value="P:signal peptide processing"/>
    <property type="evidence" value="ECO:0007669"/>
    <property type="project" value="InterPro"/>
</dbReference>
<sequence length="178" mass="19376">MKVFSWLVSAVLVLVVAGLAFIYFSPGYDLRLVKSESMRPAVNMGDLIITGPVNGPINGELKPGTIVTYEHSKGLITHRVQSIDGTTLVTKGDAVEDPDSWPVTLSDVKGIYLFKIPYVGYVTSFVQTKFGWFLAIIIPAALLVAWLVKDILKAAFSDAENNSANREVRAMAKQDGAE</sequence>
<evidence type="ECO:0000256" key="3">
    <source>
        <dbReference type="ARBA" id="ARBA00022989"/>
    </source>
</evidence>
<proteinExistence type="predicted"/>
<accession>X0WTI2</accession>